<comment type="similarity">
    <text evidence="8">Belongs to the DNA polymerase type-B-like family. GLD2 subfamily.</text>
</comment>
<name>A0AAV7KCR2_9METZ</name>
<evidence type="ECO:0000256" key="5">
    <source>
        <dbReference type="ARBA" id="ARBA00022679"/>
    </source>
</evidence>
<dbReference type="PANTHER" id="PTHR12271">
    <property type="entry name" value="POLY A POLYMERASE CID PAP -RELATED"/>
    <property type="match status" value="1"/>
</dbReference>
<feature type="domain" description="Poly(A) RNA polymerase mitochondrial-like central palm" evidence="11">
    <location>
        <begin position="443"/>
        <end position="580"/>
    </location>
</feature>
<dbReference type="EMBL" id="JAKMXF010000110">
    <property type="protein sequence ID" value="KAI6658106.1"/>
    <property type="molecule type" value="Genomic_DNA"/>
</dbReference>
<evidence type="ECO:0000256" key="8">
    <source>
        <dbReference type="ARBA" id="ARBA00038491"/>
    </source>
</evidence>
<dbReference type="InterPro" id="IPR002058">
    <property type="entry name" value="PAP_assoc"/>
</dbReference>
<dbReference type="Pfam" id="PF22600">
    <property type="entry name" value="MTPAP-like_central"/>
    <property type="match status" value="1"/>
</dbReference>
<comment type="cofactor">
    <cofactor evidence="1">
        <name>Mn(2+)</name>
        <dbReference type="ChEBI" id="CHEBI:29035"/>
    </cofactor>
</comment>
<dbReference type="Proteomes" id="UP001165289">
    <property type="component" value="Unassembled WGS sequence"/>
</dbReference>
<evidence type="ECO:0000256" key="6">
    <source>
        <dbReference type="ARBA" id="ARBA00022723"/>
    </source>
</evidence>
<dbReference type="PANTHER" id="PTHR12271:SF40">
    <property type="entry name" value="POLY(A) RNA POLYMERASE GLD2"/>
    <property type="match status" value="1"/>
</dbReference>
<keyword evidence="13" id="KW-1185">Reference proteome</keyword>
<dbReference type="CDD" id="cd05402">
    <property type="entry name" value="NT_PAP_TUTase"/>
    <property type="match status" value="1"/>
</dbReference>
<keyword evidence="6" id="KW-0479">Metal-binding</keyword>
<reference evidence="12 13" key="1">
    <citation type="journal article" date="2023" name="BMC Biol.">
        <title>The compact genome of the sponge Oopsacas minuta (Hexactinellida) is lacking key metazoan core genes.</title>
        <authorList>
            <person name="Santini S."/>
            <person name="Schenkelaars Q."/>
            <person name="Jourda C."/>
            <person name="Duchesne M."/>
            <person name="Belahbib H."/>
            <person name="Rocher C."/>
            <person name="Selva M."/>
            <person name="Riesgo A."/>
            <person name="Vervoort M."/>
            <person name="Leys S.P."/>
            <person name="Kodjabachian L."/>
            <person name="Le Bivic A."/>
            <person name="Borchiellini C."/>
            <person name="Claverie J.M."/>
            <person name="Renard E."/>
        </authorList>
    </citation>
    <scope>NUCLEOTIDE SEQUENCE [LARGE SCALE GENOMIC DNA]</scope>
    <source>
        <strain evidence="12">SPO-2</strain>
    </source>
</reference>
<protein>
    <submittedName>
        <fullName evidence="12">Poly(A) RNA polymerase GLD2-like</fullName>
    </submittedName>
</protein>
<evidence type="ECO:0000256" key="2">
    <source>
        <dbReference type="ARBA" id="ARBA00001946"/>
    </source>
</evidence>
<evidence type="ECO:0000256" key="9">
    <source>
        <dbReference type="SAM" id="MobiDB-lite"/>
    </source>
</evidence>
<evidence type="ECO:0000256" key="3">
    <source>
        <dbReference type="ARBA" id="ARBA00004496"/>
    </source>
</evidence>
<dbReference type="AlphaFoldDB" id="A0AAV7KCR2"/>
<evidence type="ECO:0000256" key="7">
    <source>
        <dbReference type="ARBA" id="ARBA00022842"/>
    </source>
</evidence>
<feature type="compositionally biased region" description="Low complexity" evidence="9">
    <location>
        <begin position="262"/>
        <end position="290"/>
    </location>
</feature>
<dbReference type="SUPFAM" id="SSF81301">
    <property type="entry name" value="Nucleotidyltransferase"/>
    <property type="match status" value="1"/>
</dbReference>
<accession>A0AAV7KCR2</accession>
<feature type="region of interest" description="Disordered" evidence="9">
    <location>
        <begin position="167"/>
        <end position="300"/>
    </location>
</feature>
<evidence type="ECO:0000256" key="4">
    <source>
        <dbReference type="ARBA" id="ARBA00022490"/>
    </source>
</evidence>
<comment type="caution">
    <text evidence="12">The sequence shown here is derived from an EMBL/GenBank/DDBJ whole genome shotgun (WGS) entry which is preliminary data.</text>
</comment>
<keyword evidence="7" id="KW-0460">Magnesium</keyword>
<feature type="region of interest" description="Disordered" evidence="9">
    <location>
        <begin position="393"/>
        <end position="419"/>
    </location>
</feature>
<dbReference type="GO" id="GO:0031123">
    <property type="term" value="P:RNA 3'-end processing"/>
    <property type="evidence" value="ECO:0007669"/>
    <property type="project" value="TreeGrafter"/>
</dbReference>
<keyword evidence="5" id="KW-0808">Transferase</keyword>
<feature type="region of interest" description="Disordered" evidence="9">
    <location>
        <begin position="338"/>
        <end position="360"/>
    </location>
</feature>
<dbReference type="Gene3D" id="3.30.460.10">
    <property type="entry name" value="Beta Polymerase, domain 2"/>
    <property type="match status" value="1"/>
</dbReference>
<organism evidence="12 13">
    <name type="scientific">Oopsacas minuta</name>
    <dbReference type="NCBI Taxonomy" id="111878"/>
    <lineage>
        <taxon>Eukaryota</taxon>
        <taxon>Metazoa</taxon>
        <taxon>Porifera</taxon>
        <taxon>Hexactinellida</taxon>
        <taxon>Hexasterophora</taxon>
        <taxon>Lyssacinosida</taxon>
        <taxon>Leucopsacidae</taxon>
        <taxon>Oopsacas</taxon>
    </lineage>
</organism>
<dbReference type="Gene3D" id="1.10.1410.10">
    <property type="match status" value="1"/>
</dbReference>
<evidence type="ECO:0000256" key="1">
    <source>
        <dbReference type="ARBA" id="ARBA00001936"/>
    </source>
</evidence>
<gene>
    <name evidence="12" type="ORF">LOD99_15819</name>
</gene>
<sequence length="771" mass="86807">MSDYRFDYATIRPFPPSTPSHRLRRTQSHIPGGVNSNQRATTFYNTCYSKNRPKEGLLPSPRLNFNRMYNTNALRIHGPPGDMDRSRSPSPAPPVHFTPLHHTHDMSLPLKRDATQTTPCATTNVTTASSIPSKSFHTQLVFPSNVNFPVVCSLVPAVHPLAFTTPCPDTQGDPHSATGRRSVVSEKLSQKGLSKSLIPEFRDGSHSPEPSLHLIPSSSSNELKRGYRSHCTGDSDYESCSSSSNTGLHSPMDTHNDMDSYPPSVVSGSERSSGCSSPSLSDSDSAPNAPTRNQDSNRSFRYKTDSEHFFASSSSLSSSISSSPEPTEYPKEDVLFIDNNKLPNTPHRPSPVTTSSSSHVYQLPGGQLSQSLQRHSAPLPVQQYSKSAFYPHETSRHSYSHPHTNTAYRHNNSHQKRRSVTNNRNYHYNYFPQRDTNSCFFNLSMEMWKNSAECKQDDSVIIAKSNYCEKLTACIEELFHGVQFCIVGSSMNGFSTSDCDLDLCVMTPNHPTPTRQDVVDKLCQVSYRLRENKIGQAHQVISAKTPIIKFTDPENGFEVDISINNQHGIRNTNLLHTYSELDNRVRPLIVLIKQWAKRQQIANARLGTLSSYSLTLMVIFYLQSGCSPAVLPSLQELSPEYFDNWEIYPPDHLDTNQIKWVPNNHQNLADLLLGFFKFYTEFNYQNVMSIRTASIIQPSYDQLGFIRIEEPYTRENVAHSVSRPWCFTSIKSHLHNAYMVLYSSDVSSIEALYSNRPIPTIPSSYSQNYYL</sequence>
<feature type="compositionally biased region" description="Low complexity" evidence="9">
    <location>
        <begin position="345"/>
        <end position="360"/>
    </location>
</feature>
<comment type="cofactor">
    <cofactor evidence="2">
        <name>Mg(2+)</name>
        <dbReference type="ChEBI" id="CHEBI:18420"/>
    </cofactor>
</comment>
<dbReference type="InterPro" id="IPR043519">
    <property type="entry name" value="NT_sf"/>
</dbReference>
<dbReference type="GO" id="GO:0046872">
    <property type="term" value="F:metal ion binding"/>
    <property type="evidence" value="ECO:0007669"/>
    <property type="project" value="UniProtKB-KW"/>
</dbReference>
<evidence type="ECO:0000259" key="11">
    <source>
        <dbReference type="Pfam" id="PF22600"/>
    </source>
</evidence>
<dbReference type="Pfam" id="PF03828">
    <property type="entry name" value="PAP_assoc"/>
    <property type="match status" value="1"/>
</dbReference>
<dbReference type="GO" id="GO:0005737">
    <property type="term" value="C:cytoplasm"/>
    <property type="evidence" value="ECO:0007669"/>
    <property type="project" value="UniProtKB-SubCell"/>
</dbReference>
<feature type="compositionally biased region" description="Polar residues" evidence="9">
    <location>
        <begin position="401"/>
        <end position="410"/>
    </location>
</feature>
<dbReference type="SUPFAM" id="SSF81631">
    <property type="entry name" value="PAP/OAS1 substrate-binding domain"/>
    <property type="match status" value="1"/>
</dbReference>
<keyword evidence="4" id="KW-0963">Cytoplasm</keyword>
<dbReference type="InterPro" id="IPR054708">
    <property type="entry name" value="MTPAP-like_central"/>
</dbReference>
<comment type="subcellular location">
    <subcellularLocation>
        <location evidence="3">Cytoplasm</location>
    </subcellularLocation>
</comment>
<dbReference type="GO" id="GO:1990817">
    <property type="term" value="F:poly(A) RNA polymerase activity"/>
    <property type="evidence" value="ECO:0007669"/>
    <property type="project" value="TreeGrafter"/>
</dbReference>
<proteinExistence type="inferred from homology"/>
<evidence type="ECO:0000313" key="13">
    <source>
        <dbReference type="Proteomes" id="UP001165289"/>
    </source>
</evidence>
<evidence type="ECO:0000313" key="12">
    <source>
        <dbReference type="EMBL" id="KAI6658106.1"/>
    </source>
</evidence>
<evidence type="ECO:0000259" key="10">
    <source>
        <dbReference type="Pfam" id="PF03828"/>
    </source>
</evidence>
<feature type="domain" description="PAP-associated" evidence="10">
    <location>
        <begin position="667"/>
        <end position="712"/>
    </location>
</feature>